<reference evidence="1 2" key="1">
    <citation type="submission" date="2017-09" db="EMBL/GenBank/DDBJ databases">
        <title>Depth-based differentiation of microbial function through sediment-hosted aquifers and enrichment of novel symbionts in the deep terrestrial subsurface.</title>
        <authorList>
            <person name="Probst A.J."/>
            <person name="Ladd B."/>
            <person name="Jarett J.K."/>
            <person name="Geller-Mcgrath D.E."/>
            <person name="Sieber C.M."/>
            <person name="Emerson J.B."/>
            <person name="Anantharaman K."/>
            <person name="Thomas B.C."/>
            <person name="Malmstrom R."/>
            <person name="Stieglmeier M."/>
            <person name="Klingl A."/>
            <person name="Woyke T."/>
            <person name="Ryan C.M."/>
            <person name="Banfield J.F."/>
        </authorList>
    </citation>
    <scope>NUCLEOTIDE SEQUENCE [LARGE SCALE GENOMIC DNA]</scope>
    <source>
        <strain evidence="1">CG22_combo_CG10-13_8_21_14_all_01_47_9</strain>
    </source>
</reference>
<name>A0A2H0E130_9BACT</name>
<dbReference type="AlphaFoldDB" id="A0A2H0E130"/>
<sequence length="132" mass="15173">TPRPWNKRTIAGRLIYTSMENQVIEIQQGTVPAKLINDRQLPTYVGELSFMEVTRRGYLDDSRRLREAHSLNICSFGVVRNICRAMPPMGGFEELRLVSRLPTLEFAFTETGRLMAIDIDWPAQYIEKKGGR</sequence>
<protein>
    <submittedName>
        <fullName evidence="1">Uncharacterized protein</fullName>
    </submittedName>
</protein>
<dbReference type="EMBL" id="PCTU01000053">
    <property type="protein sequence ID" value="PIP88133.1"/>
    <property type="molecule type" value="Genomic_DNA"/>
</dbReference>
<comment type="caution">
    <text evidence="1">The sequence shown here is derived from an EMBL/GenBank/DDBJ whole genome shotgun (WGS) entry which is preliminary data.</text>
</comment>
<organism evidence="1 2">
    <name type="scientific">Candidatus Beckwithbacteria bacterium CG22_combo_CG10-13_8_21_14_all_01_47_9</name>
    <dbReference type="NCBI Taxonomy" id="1974496"/>
    <lineage>
        <taxon>Bacteria</taxon>
        <taxon>Candidatus Beckwithiibacteriota</taxon>
    </lineage>
</organism>
<proteinExistence type="predicted"/>
<dbReference type="Proteomes" id="UP000229981">
    <property type="component" value="Unassembled WGS sequence"/>
</dbReference>
<evidence type="ECO:0000313" key="2">
    <source>
        <dbReference type="Proteomes" id="UP000229981"/>
    </source>
</evidence>
<evidence type="ECO:0000313" key="1">
    <source>
        <dbReference type="EMBL" id="PIP88133.1"/>
    </source>
</evidence>
<accession>A0A2H0E130</accession>
<feature type="non-terminal residue" evidence="1">
    <location>
        <position position="1"/>
    </location>
</feature>
<gene>
    <name evidence="1" type="ORF">COW80_01975</name>
</gene>